<dbReference type="HOGENOM" id="CLU_019843_1_1_11"/>
<dbReference type="SUPFAM" id="SSF56112">
    <property type="entry name" value="Protein kinase-like (PK-like)"/>
    <property type="match status" value="1"/>
</dbReference>
<dbReference type="Proteomes" id="UP000000485">
    <property type="component" value="Chromosome"/>
</dbReference>
<dbReference type="InterPro" id="IPR002575">
    <property type="entry name" value="Aminoglycoside_PTrfase"/>
</dbReference>
<proteinExistence type="predicted"/>
<gene>
    <name evidence="2" type="ordered locus">Celgi_0166</name>
</gene>
<evidence type="ECO:0000259" key="1">
    <source>
        <dbReference type="Pfam" id="PF01636"/>
    </source>
</evidence>
<organism evidence="2 3">
    <name type="scientific">Cellulomonas gilvus (strain ATCC 13127 / NRRL B-14078)</name>
    <name type="common">Cellvibrio gilvus</name>
    <dbReference type="NCBI Taxonomy" id="593907"/>
    <lineage>
        <taxon>Bacteria</taxon>
        <taxon>Bacillati</taxon>
        <taxon>Actinomycetota</taxon>
        <taxon>Actinomycetes</taxon>
        <taxon>Micrococcales</taxon>
        <taxon>Cellulomonadaceae</taxon>
        <taxon>Cellulomonas</taxon>
    </lineage>
</organism>
<keyword evidence="3" id="KW-1185">Reference proteome</keyword>
<evidence type="ECO:0000313" key="3">
    <source>
        <dbReference type="Proteomes" id="UP000000485"/>
    </source>
</evidence>
<dbReference type="InterPro" id="IPR011009">
    <property type="entry name" value="Kinase-like_dom_sf"/>
</dbReference>
<dbReference type="Gene3D" id="3.30.200.20">
    <property type="entry name" value="Phosphorylase Kinase, domain 1"/>
    <property type="match status" value="1"/>
</dbReference>
<sequence>MPDDAAPDLPLDALTRLVAPLGTLADATRLEGGLFATTYRVTLEDGTRVVVKTAPVATGRLLTHEHDLLRTEAEVYALGAEHPDLLLPRLLHQDFTREVVGGDVVVAAHLDGVPWKDAGFGPAGLDPRTARAHGDLAALIGRFAAVTGTTFGYPQSPALQADTWRGALTAMVEALLSDAQRWSVDVPADRIRTALDRHGAALDEVTEPRLVHSDLWPGNLFVDPVTGALTGVIDPERALWGDPLVDVVGADPMWDGPGLDLDDSFDLTSPSGAARLLLARMWLALVMTVEIAPRAYTGDWVAEYDSANRGNLLRALDELGV</sequence>
<dbReference type="AlphaFoldDB" id="F8A2X7"/>
<dbReference type="OrthoDB" id="5490445at2"/>
<dbReference type="RefSeq" id="WP_013882224.1">
    <property type="nucleotide sequence ID" value="NC_015671.1"/>
</dbReference>
<name>F8A2X7_CELGA</name>
<dbReference type="PANTHER" id="PTHR21310:SF59">
    <property type="entry name" value="AMINOGLYCOSIDE PHOSPHOTRANSFERASE DOMAIN-CONTAINING PROTEIN"/>
    <property type="match status" value="1"/>
</dbReference>
<accession>F8A2X7</accession>
<dbReference type="Gene3D" id="3.90.1200.10">
    <property type="match status" value="1"/>
</dbReference>
<dbReference type="EMBL" id="CP002665">
    <property type="protein sequence ID" value="AEI10694.1"/>
    <property type="molecule type" value="Genomic_DNA"/>
</dbReference>
<dbReference type="STRING" id="593907.Celgi_0166"/>
<evidence type="ECO:0000313" key="2">
    <source>
        <dbReference type="EMBL" id="AEI10694.1"/>
    </source>
</evidence>
<dbReference type="InterPro" id="IPR051678">
    <property type="entry name" value="AGP_Transferase"/>
</dbReference>
<dbReference type="GO" id="GO:0016740">
    <property type="term" value="F:transferase activity"/>
    <property type="evidence" value="ECO:0007669"/>
    <property type="project" value="UniProtKB-KW"/>
</dbReference>
<dbReference type="eggNOG" id="COG3173">
    <property type="taxonomic scope" value="Bacteria"/>
</dbReference>
<reference evidence="3" key="1">
    <citation type="submission" date="2011-04" db="EMBL/GenBank/DDBJ databases">
        <title>Complete sequence of Cellvibrio gilvus ATCC 13127.</title>
        <authorList>
            <person name="Lucas S."/>
            <person name="Han J."/>
            <person name="Lapidus A."/>
            <person name="Cheng J.-F."/>
            <person name="Goodwin L."/>
            <person name="Pitluck S."/>
            <person name="Peters L."/>
            <person name="Munk A."/>
            <person name="Detter J.C."/>
            <person name="Han C."/>
            <person name="Tapia R."/>
            <person name="Land M."/>
            <person name="Hauser L."/>
            <person name="Kyrpides N."/>
            <person name="Ivanova N."/>
            <person name="Ovchinnikova G."/>
            <person name="Pagani I."/>
            <person name="Mead D."/>
            <person name="Brumm P."/>
            <person name="Woyke T."/>
        </authorList>
    </citation>
    <scope>NUCLEOTIDE SEQUENCE [LARGE SCALE GENOMIC DNA]</scope>
    <source>
        <strain evidence="3">ATCC 13127 / NRRL B-14078</strain>
    </source>
</reference>
<dbReference type="KEGG" id="cga:Celgi_0166"/>
<protein>
    <submittedName>
        <fullName evidence="2">Aminoglycoside phosphotransferase</fullName>
    </submittedName>
</protein>
<feature type="domain" description="Aminoglycoside phosphotransferase" evidence="1">
    <location>
        <begin position="27"/>
        <end position="250"/>
    </location>
</feature>
<dbReference type="PANTHER" id="PTHR21310">
    <property type="entry name" value="AMINOGLYCOSIDE PHOSPHOTRANSFERASE-RELATED-RELATED"/>
    <property type="match status" value="1"/>
</dbReference>
<dbReference type="Pfam" id="PF01636">
    <property type="entry name" value="APH"/>
    <property type="match status" value="1"/>
</dbReference>
<keyword evidence="2" id="KW-0808">Transferase</keyword>